<feature type="transmembrane region" description="Helical" evidence="1">
    <location>
        <begin position="145"/>
        <end position="165"/>
    </location>
</feature>
<proteinExistence type="predicted"/>
<sequence>MDLTALSVSMVPVALAGAALLALGVQLQSSGVHRVEMRNGHRTRTLSGWHVFTLASSGTWLLGTLTLGLAVVLQLVSIAYAPLLLVQPLGVVALVITTWWSSRSRGVPLAKPARRAVALCAGGVTCFVGIAAIVSTERAVSQPQLVQVLMVLAAVLALIVLAFPWMTRRRRAMLYVVGAGTLYGLVATLAKVILDRLLHGQFDAGSVTATIGVIVAVALGGYFVQNAYACGSADLVVAGLTVIDPLVAVGIGVMVLHEAAGAPPVAIAGFVLAAVLAVSGVILLARHHPQTAR</sequence>
<dbReference type="Proteomes" id="UP000295764">
    <property type="component" value="Unassembled WGS sequence"/>
</dbReference>
<evidence type="ECO:0008006" key="4">
    <source>
        <dbReference type="Google" id="ProtNLM"/>
    </source>
</evidence>
<feature type="transmembrane region" description="Helical" evidence="1">
    <location>
        <begin position="236"/>
        <end position="256"/>
    </location>
</feature>
<comment type="caution">
    <text evidence="2">The sequence shown here is derived from an EMBL/GenBank/DDBJ whole genome shotgun (WGS) entry which is preliminary data.</text>
</comment>
<keyword evidence="1" id="KW-1133">Transmembrane helix</keyword>
<dbReference type="PANTHER" id="PTHR40761">
    <property type="entry name" value="CONSERVED INTEGRAL MEMBRANE ALANINE VALINE AND LEUCINE RICH PROTEIN-RELATED"/>
    <property type="match status" value="1"/>
</dbReference>
<reference evidence="2 3" key="1">
    <citation type="submission" date="2019-03" db="EMBL/GenBank/DDBJ databases">
        <title>Genomic analyses of the natural microbiome of Caenorhabditis elegans.</title>
        <authorList>
            <person name="Samuel B."/>
        </authorList>
    </citation>
    <scope>NUCLEOTIDE SEQUENCE [LARGE SCALE GENOMIC DNA]</scope>
    <source>
        <strain evidence="2 3">JUb65</strain>
    </source>
</reference>
<feature type="transmembrane region" description="Helical" evidence="1">
    <location>
        <begin position="6"/>
        <end position="27"/>
    </location>
</feature>
<feature type="transmembrane region" description="Helical" evidence="1">
    <location>
        <begin position="79"/>
        <end position="101"/>
    </location>
</feature>
<dbReference type="AlphaFoldDB" id="A0A4R6DHQ3"/>
<feature type="transmembrane region" description="Helical" evidence="1">
    <location>
        <begin position="48"/>
        <end position="73"/>
    </location>
</feature>
<protein>
    <recommendedName>
        <fullName evidence="4">Multidrug DMT transporter permease</fullName>
    </recommendedName>
</protein>
<evidence type="ECO:0000313" key="2">
    <source>
        <dbReference type="EMBL" id="TDN43608.1"/>
    </source>
</evidence>
<evidence type="ECO:0000313" key="3">
    <source>
        <dbReference type="Proteomes" id="UP000295764"/>
    </source>
</evidence>
<organism evidence="2 3">
    <name type="scientific">Curtobacterium flaccumfaciens</name>
    <dbReference type="NCBI Taxonomy" id="2035"/>
    <lineage>
        <taxon>Bacteria</taxon>
        <taxon>Bacillati</taxon>
        <taxon>Actinomycetota</taxon>
        <taxon>Actinomycetes</taxon>
        <taxon>Micrococcales</taxon>
        <taxon>Microbacteriaceae</taxon>
        <taxon>Curtobacterium</taxon>
    </lineage>
</organism>
<feature type="transmembrane region" description="Helical" evidence="1">
    <location>
        <begin position="262"/>
        <end position="285"/>
    </location>
</feature>
<gene>
    <name evidence="2" type="ORF">EDF64_10734</name>
</gene>
<dbReference type="EMBL" id="SNVW01000007">
    <property type="protein sequence ID" value="TDN43608.1"/>
    <property type="molecule type" value="Genomic_DNA"/>
</dbReference>
<name>A0A4R6DHQ3_9MICO</name>
<keyword evidence="1" id="KW-0472">Membrane</keyword>
<keyword evidence="1" id="KW-0812">Transmembrane</keyword>
<feature type="transmembrane region" description="Helical" evidence="1">
    <location>
        <begin position="113"/>
        <end position="133"/>
    </location>
</feature>
<evidence type="ECO:0000256" key="1">
    <source>
        <dbReference type="SAM" id="Phobius"/>
    </source>
</evidence>
<dbReference type="PANTHER" id="PTHR40761:SF1">
    <property type="entry name" value="CONSERVED INTEGRAL MEMBRANE ALANINE VALINE AND LEUCINE RICH PROTEIN-RELATED"/>
    <property type="match status" value="1"/>
</dbReference>
<feature type="transmembrane region" description="Helical" evidence="1">
    <location>
        <begin position="206"/>
        <end position="224"/>
    </location>
</feature>
<feature type="transmembrane region" description="Helical" evidence="1">
    <location>
        <begin position="172"/>
        <end position="194"/>
    </location>
</feature>
<accession>A0A4R6DHQ3</accession>